<gene>
    <name evidence="2" type="ORF">BN2475_90027</name>
</gene>
<dbReference type="Proteomes" id="UP000187012">
    <property type="component" value="Unassembled WGS sequence"/>
</dbReference>
<sequence>MCGSITRIESNRDSLPSGLERLIQTATGALSVRATWKRGYPQDLAVDQLGHEFRREMDNETGRASLAQSLQGGNGMLSNPHRAPVC</sequence>
<dbReference type="STRING" id="1247936.BN2475_90027"/>
<evidence type="ECO:0000313" key="3">
    <source>
        <dbReference type="Proteomes" id="UP000187012"/>
    </source>
</evidence>
<accession>A0A1N7RMW9</accession>
<organism evidence="2 3">
    <name type="scientific">Paraburkholderia ribeironis</name>
    <dbReference type="NCBI Taxonomy" id="1247936"/>
    <lineage>
        <taxon>Bacteria</taxon>
        <taxon>Pseudomonadati</taxon>
        <taxon>Pseudomonadota</taxon>
        <taxon>Betaproteobacteria</taxon>
        <taxon>Burkholderiales</taxon>
        <taxon>Burkholderiaceae</taxon>
        <taxon>Paraburkholderia</taxon>
    </lineage>
</organism>
<feature type="region of interest" description="Disordered" evidence="1">
    <location>
        <begin position="59"/>
        <end position="86"/>
    </location>
</feature>
<proteinExistence type="predicted"/>
<protein>
    <submittedName>
        <fullName evidence="2">Uncharacterized protein</fullName>
    </submittedName>
</protein>
<evidence type="ECO:0000313" key="2">
    <source>
        <dbReference type="EMBL" id="SIT36455.1"/>
    </source>
</evidence>
<dbReference type="AlphaFoldDB" id="A0A1N7RMW9"/>
<keyword evidence="3" id="KW-1185">Reference proteome</keyword>
<name>A0A1N7RMW9_9BURK</name>
<dbReference type="EMBL" id="CYGX02000009">
    <property type="protein sequence ID" value="SIT36455.1"/>
    <property type="molecule type" value="Genomic_DNA"/>
</dbReference>
<evidence type="ECO:0000256" key="1">
    <source>
        <dbReference type="SAM" id="MobiDB-lite"/>
    </source>
</evidence>
<reference evidence="2 3" key="1">
    <citation type="submission" date="2016-12" db="EMBL/GenBank/DDBJ databases">
        <authorList>
            <person name="Song W.-J."/>
            <person name="Kurnit D.M."/>
        </authorList>
    </citation>
    <scope>NUCLEOTIDE SEQUENCE [LARGE SCALE GENOMIC DNA]</scope>
    <source>
        <strain evidence="2 3">STM7296</strain>
    </source>
</reference>